<dbReference type="CDD" id="cd12937">
    <property type="entry name" value="GUCT_RH7_like"/>
    <property type="match status" value="1"/>
</dbReference>
<name>A0A5A7NXP5_STRAF</name>
<evidence type="ECO:0000259" key="12">
    <source>
        <dbReference type="PROSITE" id="PS51194"/>
    </source>
</evidence>
<dbReference type="InterPro" id="IPR050547">
    <property type="entry name" value="DEAD_box_RNA_helicases"/>
</dbReference>
<evidence type="ECO:0000259" key="11">
    <source>
        <dbReference type="PROSITE" id="PS51192"/>
    </source>
</evidence>
<dbReference type="EC" id="3.6.4.13" evidence="2"/>
<comment type="similarity">
    <text evidence="1">Belongs to the DEAD box helicase family. DDX21/DDX50 subfamily.</text>
</comment>
<protein>
    <recommendedName>
        <fullName evidence="2">RNA helicase</fullName>
        <ecNumber evidence="2">3.6.4.13</ecNumber>
    </recommendedName>
</protein>
<dbReference type="SUPFAM" id="SSF52540">
    <property type="entry name" value="P-loop containing nucleoside triphosphate hydrolases"/>
    <property type="match status" value="1"/>
</dbReference>
<dbReference type="Pfam" id="PF00270">
    <property type="entry name" value="DEAD"/>
    <property type="match status" value="1"/>
</dbReference>
<dbReference type="InterPro" id="IPR027417">
    <property type="entry name" value="P-loop_NTPase"/>
</dbReference>
<dbReference type="PROSITE" id="PS51194">
    <property type="entry name" value="HELICASE_CTER"/>
    <property type="match status" value="1"/>
</dbReference>
<evidence type="ECO:0000256" key="1">
    <source>
        <dbReference type="ARBA" id="ARBA00006517"/>
    </source>
</evidence>
<dbReference type="GO" id="GO:0005524">
    <property type="term" value="F:ATP binding"/>
    <property type="evidence" value="ECO:0007669"/>
    <property type="project" value="UniProtKB-KW"/>
</dbReference>
<dbReference type="Pfam" id="PF00271">
    <property type="entry name" value="Helicase_C"/>
    <property type="match status" value="1"/>
</dbReference>
<dbReference type="InterPro" id="IPR014001">
    <property type="entry name" value="Helicase_ATP-bd"/>
</dbReference>
<dbReference type="PANTHER" id="PTHR47963:SF8">
    <property type="entry name" value="ATP-DEPENDENT RNA HELICASE DEAD"/>
    <property type="match status" value="1"/>
</dbReference>
<dbReference type="InterPro" id="IPR001650">
    <property type="entry name" value="Helicase_C-like"/>
</dbReference>
<dbReference type="SMART" id="SM00490">
    <property type="entry name" value="HELICc"/>
    <property type="match status" value="1"/>
</dbReference>
<accession>A0A5A7NXP5</accession>
<dbReference type="Gene3D" id="3.30.70.2280">
    <property type="match status" value="1"/>
</dbReference>
<keyword evidence="6 9" id="KW-0067">ATP-binding</keyword>
<dbReference type="GO" id="GO:0003724">
    <property type="term" value="F:RNA helicase activity"/>
    <property type="evidence" value="ECO:0007669"/>
    <property type="project" value="UniProtKB-EC"/>
</dbReference>
<dbReference type="InterPro" id="IPR000629">
    <property type="entry name" value="RNA-helicase_DEAD-box_CS"/>
</dbReference>
<organism evidence="13 14">
    <name type="scientific">Striga asiatica</name>
    <name type="common">Asiatic witchweed</name>
    <name type="synonym">Buchnera asiatica</name>
    <dbReference type="NCBI Taxonomy" id="4170"/>
    <lineage>
        <taxon>Eukaryota</taxon>
        <taxon>Viridiplantae</taxon>
        <taxon>Streptophyta</taxon>
        <taxon>Embryophyta</taxon>
        <taxon>Tracheophyta</taxon>
        <taxon>Spermatophyta</taxon>
        <taxon>Magnoliopsida</taxon>
        <taxon>eudicotyledons</taxon>
        <taxon>Gunneridae</taxon>
        <taxon>Pentapetalae</taxon>
        <taxon>asterids</taxon>
        <taxon>lamiids</taxon>
        <taxon>Lamiales</taxon>
        <taxon>Orobanchaceae</taxon>
        <taxon>Buchnereae</taxon>
        <taxon>Striga</taxon>
    </lineage>
</organism>
<evidence type="ECO:0000256" key="9">
    <source>
        <dbReference type="RuleBase" id="RU000492"/>
    </source>
</evidence>
<reference evidence="14" key="1">
    <citation type="journal article" date="2019" name="Curr. Biol.">
        <title>Genome Sequence of Striga asiatica Provides Insight into the Evolution of Plant Parasitism.</title>
        <authorList>
            <person name="Yoshida S."/>
            <person name="Kim S."/>
            <person name="Wafula E.K."/>
            <person name="Tanskanen J."/>
            <person name="Kim Y.M."/>
            <person name="Honaas L."/>
            <person name="Yang Z."/>
            <person name="Spallek T."/>
            <person name="Conn C.E."/>
            <person name="Ichihashi Y."/>
            <person name="Cheong K."/>
            <person name="Cui S."/>
            <person name="Der J.P."/>
            <person name="Gundlach H."/>
            <person name="Jiao Y."/>
            <person name="Hori C."/>
            <person name="Ishida J.K."/>
            <person name="Kasahara H."/>
            <person name="Kiba T."/>
            <person name="Kim M.S."/>
            <person name="Koo N."/>
            <person name="Laohavisit A."/>
            <person name="Lee Y.H."/>
            <person name="Lumba S."/>
            <person name="McCourt P."/>
            <person name="Mortimer J.C."/>
            <person name="Mutuku J.M."/>
            <person name="Nomura T."/>
            <person name="Sasaki-Sekimoto Y."/>
            <person name="Seto Y."/>
            <person name="Wang Y."/>
            <person name="Wakatake T."/>
            <person name="Sakakibara H."/>
            <person name="Demura T."/>
            <person name="Yamaguchi S."/>
            <person name="Yoneyama K."/>
            <person name="Manabe R.I."/>
            <person name="Nelson D.C."/>
            <person name="Schulman A.H."/>
            <person name="Timko M.P."/>
            <person name="dePamphilis C.W."/>
            <person name="Choi D."/>
            <person name="Shirasu K."/>
        </authorList>
    </citation>
    <scope>NUCLEOTIDE SEQUENCE [LARGE SCALE GENOMIC DNA]</scope>
    <source>
        <strain evidence="14">cv. UVA1</strain>
    </source>
</reference>
<evidence type="ECO:0000256" key="10">
    <source>
        <dbReference type="SAM" id="MobiDB-lite"/>
    </source>
</evidence>
<dbReference type="GO" id="GO:0016787">
    <property type="term" value="F:hydrolase activity"/>
    <property type="evidence" value="ECO:0007669"/>
    <property type="project" value="UniProtKB-KW"/>
</dbReference>
<dbReference type="Gene3D" id="3.40.50.300">
    <property type="entry name" value="P-loop containing nucleotide triphosphate hydrolases"/>
    <property type="match status" value="2"/>
</dbReference>
<keyword evidence="3 9" id="KW-0547">Nucleotide-binding</keyword>
<dbReference type="PROSITE" id="PS51192">
    <property type="entry name" value="HELICASE_ATP_BIND_1"/>
    <property type="match status" value="1"/>
</dbReference>
<dbReference type="Pfam" id="PF08152">
    <property type="entry name" value="GUCT"/>
    <property type="match status" value="1"/>
</dbReference>
<dbReference type="GO" id="GO:0003723">
    <property type="term" value="F:RNA binding"/>
    <property type="evidence" value="ECO:0007669"/>
    <property type="project" value="UniProtKB-KW"/>
</dbReference>
<feature type="region of interest" description="Disordered" evidence="10">
    <location>
        <begin position="414"/>
        <end position="442"/>
    </location>
</feature>
<evidence type="ECO:0000256" key="3">
    <source>
        <dbReference type="ARBA" id="ARBA00022741"/>
    </source>
</evidence>
<keyword evidence="14" id="KW-1185">Reference proteome</keyword>
<dbReference type="InterPro" id="IPR011545">
    <property type="entry name" value="DEAD/DEAH_box_helicase_dom"/>
</dbReference>
<dbReference type="Proteomes" id="UP000325081">
    <property type="component" value="Unassembled WGS sequence"/>
</dbReference>
<keyword evidence="7" id="KW-0694">RNA-binding</keyword>
<keyword evidence="5 9" id="KW-0347">Helicase</keyword>
<dbReference type="EMBL" id="BKCP01000002">
    <property type="protein sequence ID" value="GER25305.1"/>
    <property type="molecule type" value="Genomic_DNA"/>
</dbReference>
<gene>
    <name evidence="13" type="ORF">STAS_00874</name>
</gene>
<dbReference type="OrthoDB" id="4255at2759"/>
<dbReference type="InterPro" id="IPR012562">
    <property type="entry name" value="GUCT"/>
</dbReference>
<dbReference type="PANTHER" id="PTHR47963">
    <property type="entry name" value="DEAD-BOX ATP-DEPENDENT RNA HELICASE 47, MITOCHONDRIAL"/>
    <property type="match status" value="1"/>
</dbReference>
<dbReference type="SUPFAM" id="SSF54928">
    <property type="entry name" value="RNA-binding domain, RBD"/>
    <property type="match status" value="1"/>
</dbReference>
<dbReference type="AlphaFoldDB" id="A0A5A7NXP5"/>
<dbReference type="CDD" id="cd18787">
    <property type="entry name" value="SF2_C_DEAD"/>
    <property type="match status" value="1"/>
</dbReference>
<comment type="caution">
    <text evidence="13">The sequence shown here is derived from an EMBL/GenBank/DDBJ whole genome shotgun (WGS) entry which is preliminary data.</text>
</comment>
<keyword evidence="4 9" id="KW-0378">Hydrolase</keyword>
<proteinExistence type="inferred from homology"/>
<dbReference type="InterPro" id="IPR035979">
    <property type="entry name" value="RBD_domain_sf"/>
</dbReference>
<evidence type="ECO:0000256" key="8">
    <source>
        <dbReference type="ARBA" id="ARBA00047984"/>
    </source>
</evidence>
<dbReference type="PROSITE" id="PS00039">
    <property type="entry name" value="DEAD_ATP_HELICASE"/>
    <property type="match status" value="1"/>
</dbReference>
<feature type="domain" description="Helicase C-terminal" evidence="12">
    <location>
        <begin position="104"/>
        <end position="262"/>
    </location>
</feature>
<evidence type="ECO:0000313" key="13">
    <source>
        <dbReference type="EMBL" id="GER25305.1"/>
    </source>
</evidence>
<sequence>MQDHLQNGRIDFRALKFRVLDEADEMLKMGFVEDVEFILGKVEDASKVQTLLFSATLPPWVKQTSAKFLKPDKKTADLVGNDKMKASTSVRHLVLPCSVSARSQLIPDIIRCYSSGGRTIIFTETKNSASTLAGVLPGARAFHGEIQQTTREVTLAGFRSGTFFTLVATNVAARGLDIDDVQLIIQCEPPRDVEAYIHRSGRTGRAGTVGVYLRDGFALLLSGKSGVAVMLYESQKSNFSRIERESGVKFEHISAPQPADIAKTAAADAADKINGISDSVIPVFKAAAEELLNSSYLSPVDLLAKALAKAAGYIEIKTRSLLTSMENYVTVKLECGRPVSTQSFAYGVLSRFLPEDIVESIKGVALTADGRGAVFDVAVNDLDTFLEGQQNTAGVSLETVKSLPALKERAEWSGRFGGSSNRRFSGGRGDRGRGRGYVGRRG</sequence>
<evidence type="ECO:0000256" key="7">
    <source>
        <dbReference type="ARBA" id="ARBA00022884"/>
    </source>
</evidence>
<feature type="domain" description="Helicase ATP-binding" evidence="11">
    <location>
        <begin position="1"/>
        <end position="75"/>
    </location>
</feature>
<evidence type="ECO:0000256" key="6">
    <source>
        <dbReference type="ARBA" id="ARBA00022840"/>
    </source>
</evidence>
<comment type="catalytic activity">
    <reaction evidence="8">
        <text>ATP + H2O = ADP + phosphate + H(+)</text>
        <dbReference type="Rhea" id="RHEA:13065"/>
        <dbReference type="ChEBI" id="CHEBI:15377"/>
        <dbReference type="ChEBI" id="CHEBI:15378"/>
        <dbReference type="ChEBI" id="CHEBI:30616"/>
        <dbReference type="ChEBI" id="CHEBI:43474"/>
        <dbReference type="ChEBI" id="CHEBI:456216"/>
        <dbReference type="EC" id="3.6.4.13"/>
    </reaction>
</comment>
<evidence type="ECO:0000256" key="2">
    <source>
        <dbReference type="ARBA" id="ARBA00012552"/>
    </source>
</evidence>
<dbReference type="Pfam" id="PF26142">
    <property type="entry name" value="DD_DDX21-DDX50"/>
    <property type="match status" value="1"/>
</dbReference>
<evidence type="ECO:0000256" key="5">
    <source>
        <dbReference type="ARBA" id="ARBA00022806"/>
    </source>
</evidence>
<evidence type="ECO:0000256" key="4">
    <source>
        <dbReference type="ARBA" id="ARBA00022801"/>
    </source>
</evidence>
<evidence type="ECO:0000313" key="14">
    <source>
        <dbReference type="Proteomes" id="UP000325081"/>
    </source>
</evidence>
<dbReference type="InterPro" id="IPR059027">
    <property type="entry name" value="DD_DDX21-DDX50"/>
</dbReference>